<evidence type="ECO:0000313" key="8">
    <source>
        <dbReference type="EMBL" id="CAK9179327.1"/>
    </source>
</evidence>
<dbReference type="Gene3D" id="1.25.40.10">
    <property type="entry name" value="Tetratricopeptide repeat domain"/>
    <property type="match status" value="1"/>
</dbReference>
<dbReference type="EMBL" id="CAUOFW020002698">
    <property type="protein sequence ID" value="CAK9155377.1"/>
    <property type="molecule type" value="Genomic_DNA"/>
</dbReference>
<accession>A0ABC8SDY2</accession>
<dbReference type="SUPFAM" id="SSF48452">
    <property type="entry name" value="TPR-like"/>
    <property type="match status" value="1"/>
</dbReference>
<keyword evidence="4" id="KW-0677">Repeat</keyword>
<evidence type="ECO:0000256" key="1">
    <source>
        <dbReference type="ARBA" id="ARBA00004123"/>
    </source>
</evidence>
<gene>
    <name evidence="7" type="ORF">ILEXP_LOCUS23783</name>
    <name evidence="8" type="ORF">ILEXP_LOCUS49263</name>
</gene>
<dbReference type="Proteomes" id="UP001642360">
    <property type="component" value="Unassembled WGS sequence"/>
</dbReference>
<dbReference type="SMART" id="SM00386">
    <property type="entry name" value="HAT"/>
    <property type="match status" value="1"/>
</dbReference>
<dbReference type="EMBL" id="CAUOFW020007469">
    <property type="protein sequence ID" value="CAK9179327.1"/>
    <property type="molecule type" value="Genomic_DNA"/>
</dbReference>
<evidence type="ECO:0000256" key="3">
    <source>
        <dbReference type="ARBA" id="ARBA00022664"/>
    </source>
</evidence>
<comment type="similarity">
    <text evidence="2">Belongs to the crooked-neck family.</text>
</comment>
<evidence type="ECO:0000256" key="4">
    <source>
        <dbReference type="ARBA" id="ARBA00022737"/>
    </source>
</evidence>
<evidence type="ECO:0000313" key="9">
    <source>
        <dbReference type="Proteomes" id="UP001642360"/>
    </source>
</evidence>
<keyword evidence="6" id="KW-0539">Nucleus</keyword>
<sequence length="119" mass="14212">MSKLADDEEAEQLFVAFTEFEEGCKEIERARGIEGAIVGKRRAQYEDEVWKNPLHYDSWFDNIRLEESVGNKDRIRGVYERPIANVPPAEDKLYWQRYIYLWINYALYEELVVKDMARD</sequence>
<proteinExistence type="inferred from homology"/>
<keyword evidence="9" id="KW-1185">Reference proteome</keyword>
<keyword evidence="3" id="KW-0507">mRNA processing</keyword>
<evidence type="ECO:0008006" key="10">
    <source>
        <dbReference type="Google" id="ProtNLM"/>
    </source>
</evidence>
<dbReference type="PANTHER" id="PTHR11246">
    <property type="entry name" value="PRE-MRNA SPLICING FACTOR"/>
    <property type="match status" value="1"/>
</dbReference>
<organism evidence="7 9">
    <name type="scientific">Ilex paraguariensis</name>
    <name type="common">yerba mate</name>
    <dbReference type="NCBI Taxonomy" id="185542"/>
    <lineage>
        <taxon>Eukaryota</taxon>
        <taxon>Viridiplantae</taxon>
        <taxon>Streptophyta</taxon>
        <taxon>Embryophyta</taxon>
        <taxon>Tracheophyta</taxon>
        <taxon>Spermatophyta</taxon>
        <taxon>Magnoliopsida</taxon>
        <taxon>eudicotyledons</taxon>
        <taxon>Gunneridae</taxon>
        <taxon>Pentapetalae</taxon>
        <taxon>asterids</taxon>
        <taxon>campanulids</taxon>
        <taxon>Aquifoliales</taxon>
        <taxon>Aquifoliaceae</taxon>
        <taxon>Ilex</taxon>
    </lineage>
</organism>
<dbReference type="GO" id="GO:0008380">
    <property type="term" value="P:RNA splicing"/>
    <property type="evidence" value="ECO:0007669"/>
    <property type="project" value="UniProtKB-KW"/>
</dbReference>
<dbReference type="InterPro" id="IPR045075">
    <property type="entry name" value="Syf1-like"/>
</dbReference>
<evidence type="ECO:0000256" key="2">
    <source>
        <dbReference type="ARBA" id="ARBA00008644"/>
    </source>
</evidence>
<evidence type="ECO:0000256" key="5">
    <source>
        <dbReference type="ARBA" id="ARBA00023187"/>
    </source>
</evidence>
<protein>
    <recommendedName>
        <fullName evidence="10">Crooked neck-like protein 1</fullName>
    </recommendedName>
</protein>
<dbReference type="InterPro" id="IPR003107">
    <property type="entry name" value="HAT"/>
</dbReference>
<dbReference type="PANTHER" id="PTHR11246:SF3">
    <property type="entry name" value="CROOKED NECK-LIKE PROTEIN 1"/>
    <property type="match status" value="1"/>
</dbReference>
<dbReference type="InterPro" id="IPR011990">
    <property type="entry name" value="TPR-like_helical_dom_sf"/>
</dbReference>
<dbReference type="GO" id="GO:0006397">
    <property type="term" value="P:mRNA processing"/>
    <property type="evidence" value="ECO:0007669"/>
    <property type="project" value="UniProtKB-KW"/>
</dbReference>
<name>A0ABC8SDY2_9AQUA</name>
<evidence type="ECO:0000313" key="7">
    <source>
        <dbReference type="EMBL" id="CAK9155377.1"/>
    </source>
</evidence>
<keyword evidence="5" id="KW-0508">mRNA splicing</keyword>
<comment type="caution">
    <text evidence="7">The sequence shown here is derived from an EMBL/GenBank/DDBJ whole genome shotgun (WGS) entry which is preliminary data.</text>
</comment>
<evidence type="ECO:0000256" key="6">
    <source>
        <dbReference type="ARBA" id="ARBA00023242"/>
    </source>
</evidence>
<dbReference type="AlphaFoldDB" id="A0ABC8SDY2"/>
<dbReference type="GO" id="GO:0005634">
    <property type="term" value="C:nucleus"/>
    <property type="evidence" value="ECO:0007669"/>
    <property type="project" value="UniProtKB-SubCell"/>
</dbReference>
<comment type="subcellular location">
    <subcellularLocation>
        <location evidence="1">Nucleus</location>
    </subcellularLocation>
</comment>
<reference evidence="7 9" key="1">
    <citation type="submission" date="2024-02" db="EMBL/GenBank/DDBJ databases">
        <authorList>
            <person name="Vignale AGUSTIN F."/>
            <person name="Sosa J E."/>
            <person name="Modenutti C."/>
        </authorList>
    </citation>
    <scope>NUCLEOTIDE SEQUENCE [LARGE SCALE GENOMIC DNA]</scope>
</reference>